<dbReference type="GO" id="GO:0050566">
    <property type="term" value="F:asparaginyl-tRNA synthase (glutamine-hydrolyzing) activity"/>
    <property type="evidence" value="ECO:0007669"/>
    <property type="project" value="UniProtKB-EC"/>
</dbReference>
<feature type="non-terminal residue" evidence="2">
    <location>
        <position position="110"/>
    </location>
</feature>
<feature type="compositionally biased region" description="Basic and acidic residues" evidence="1">
    <location>
        <begin position="61"/>
        <end position="84"/>
    </location>
</feature>
<dbReference type="EMBL" id="CADCTI010000145">
    <property type="protein sequence ID" value="CAA9243027.1"/>
    <property type="molecule type" value="Genomic_DNA"/>
</dbReference>
<feature type="compositionally biased region" description="Basic residues" evidence="1">
    <location>
        <begin position="35"/>
        <end position="60"/>
    </location>
</feature>
<gene>
    <name evidence="2" type="ORF">AVDCRST_MAG57-1648</name>
</gene>
<keyword evidence="2" id="KW-0808">Transferase</keyword>
<organism evidence="2">
    <name type="scientific">uncultured Blastococcus sp</name>
    <dbReference type="NCBI Taxonomy" id="217144"/>
    <lineage>
        <taxon>Bacteria</taxon>
        <taxon>Bacillati</taxon>
        <taxon>Actinomycetota</taxon>
        <taxon>Actinomycetes</taxon>
        <taxon>Geodermatophilales</taxon>
        <taxon>Geodermatophilaceae</taxon>
        <taxon>Blastococcus</taxon>
        <taxon>environmental samples</taxon>
    </lineage>
</organism>
<feature type="compositionally biased region" description="Basic residues" evidence="1">
    <location>
        <begin position="9"/>
        <end position="20"/>
    </location>
</feature>
<evidence type="ECO:0000313" key="2">
    <source>
        <dbReference type="EMBL" id="CAA9243027.1"/>
    </source>
</evidence>
<reference evidence="2" key="1">
    <citation type="submission" date="2020-02" db="EMBL/GenBank/DDBJ databases">
        <authorList>
            <person name="Meier V. D."/>
        </authorList>
    </citation>
    <scope>NUCLEOTIDE SEQUENCE</scope>
    <source>
        <strain evidence="2">AVDCRST_MAG57</strain>
    </source>
</reference>
<keyword evidence="2" id="KW-0436">Ligase</keyword>
<feature type="compositionally biased region" description="Basic residues" evidence="1">
    <location>
        <begin position="85"/>
        <end position="98"/>
    </location>
</feature>
<evidence type="ECO:0000256" key="1">
    <source>
        <dbReference type="SAM" id="MobiDB-lite"/>
    </source>
</evidence>
<dbReference type="AlphaFoldDB" id="A0A6J4I5T4"/>
<protein>
    <submittedName>
        <fullName evidence="2">Aspartyl-tRNA(Asn) amidotransferase subunit C @ Glutamyl-tRNA(Gln) amidotransferase subunit C</fullName>
        <ecNumber evidence="2">6.3.5.6</ecNumber>
        <ecNumber evidence="2">6.3.5.7</ecNumber>
    </submittedName>
</protein>
<proteinExistence type="predicted"/>
<feature type="non-terminal residue" evidence="2">
    <location>
        <position position="1"/>
    </location>
</feature>
<dbReference type="EC" id="6.3.5.6" evidence="2"/>
<sequence>EHALPGRPRLTRGHHARGHRTSGAPVPAGGDRRGARPLRRAAHRRPGRRRAGGQGRRRGRRADDPRRADDQRHAPRRRPSEPAPRRRPRRSTRGRGRPVPRAAHPAGGGV</sequence>
<dbReference type="GO" id="GO:0050567">
    <property type="term" value="F:glutaminyl-tRNA synthase (glutamine-hydrolyzing) activity"/>
    <property type="evidence" value="ECO:0007669"/>
    <property type="project" value="UniProtKB-EC"/>
</dbReference>
<name>A0A6J4I5T4_9ACTN</name>
<accession>A0A6J4I5T4</accession>
<dbReference type="EC" id="6.3.5.7" evidence="2"/>
<dbReference type="GO" id="GO:0016740">
    <property type="term" value="F:transferase activity"/>
    <property type="evidence" value="ECO:0007669"/>
    <property type="project" value="UniProtKB-KW"/>
</dbReference>
<feature type="region of interest" description="Disordered" evidence="1">
    <location>
        <begin position="1"/>
        <end position="110"/>
    </location>
</feature>